<keyword evidence="9" id="KW-1185">Reference proteome</keyword>
<evidence type="ECO:0000256" key="7">
    <source>
        <dbReference type="ARBA" id="ARBA00049244"/>
    </source>
</evidence>
<dbReference type="AlphaFoldDB" id="A0A917E7A3"/>
<dbReference type="SUPFAM" id="SSF52540">
    <property type="entry name" value="P-loop containing nucleoside triphosphate hydrolases"/>
    <property type="match status" value="1"/>
</dbReference>
<keyword evidence="2" id="KW-0808">Transferase</keyword>
<evidence type="ECO:0000256" key="2">
    <source>
        <dbReference type="ARBA" id="ARBA00022679"/>
    </source>
</evidence>
<comment type="catalytic activity">
    <reaction evidence="7">
        <text>DNA(n) + a 2'-deoxyribonucleoside 5'-triphosphate = DNA(n+1) + diphosphate</text>
        <dbReference type="Rhea" id="RHEA:22508"/>
        <dbReference type="Rhea" id="RHEA-COMP:17339"/>
        <dbReference type="Rhea" id="RHEA-COMP:17340"/>
        <dbReference type="ChEBI" id="CHEBI:33019"/>
        <dbReference type="ChEBI" id="CHEBI:61560"/>
        <dbReference type="ChEBI" id="CHEBI:173112"/>
        <dbReference type="EC" id="2.7.7.7"/>
    </reaction>
</comment>
<evidence type="ECO:0000256" key="4">
    <source>
        <dbReference type="ARBA" id="ARBA00022705"/>
    </source>
</evidence>
<dbReference type="InterPro" id="IPR008921">
    <property type="entry name" value="DNA_pol3_clamp-load_cplx_C"/>
</dbReference>
<dbReference type="EMBL" id="BMJM01000004">
    <property type="protein sequence ID" value="GGE10514.1"/>
    <property type="molecule type" value="Genomic_DNA"/>
</dbReference>
<dbReference type="Gene3D" id="3.40.50.300">
    <property type="entry name" value="P-loop containing nucleotide triphosphate hydrolases"/>
    <property type="match status" value="1"/>
</dbReference>
<evidence type="ECO:0000313" key="9">
    <source>
        <dbReference type="Proteomes" id="UP000635071"/>
    </source>
</evidence>
<dbReference type="SUPFAM" id="SSF48019">
    <property type="entry name" value="post-AAA+ oligomerization domain-like"/>
    <property type="match status" value="1"/>
</dbReference>
<reference evidence="8" key="2">
    <citation type="submission" date="2020-09" db="EMBL/GenBank/DDBJ databases">
        <authorList>
            <person name="Sun Q."/>
            <person name="Zhou Y."/>
        </authorList>
    </citation>
    <scope>NUCLEOTIDE SEQUENCE</scope>
    <source>
        <strain evidence="8">CGMCC 1.15519</strain>
    </source>
</reference>
<dbReference type="Proteomes" id="UP000635071">
    <property type="component" value="Unassembled WGS sequence"/>
</dbReference>
<dbReference type="RefSeq" id="WP_188762413.1">
    <property type="nucleotide sequence ID" value="NZ_BMJM01000004.1"/>
</dbReference>
<dbReference type="InterPro" id="IPR005790">
    <property type="entry name" value="DNA_polIII_delta"/>
</dbReference>
<dbReference type="PANTHER" id="PTHR34388:SF1">
    <property type="entry name" value="DNA POLYMERASE III SUBUNIT DELTA"/>
    <property type="match status" value="1"/>
</dbReference>
<comment type="similarity">
    <text evidence="6">Belongs to the DNA polymerase HolA subunit family.</text>
</comment>
<evidence type="ECO:0000256" key="1">
    <source>
        <dbReference type="ARBA" id="ARBA00012417"/>
    </source>
</evidence>
<dbReference type="NCBIfam" id="TIGR01128">
    <property type="entry name" value="holA"/>
    <property type="match status" value="1"/>
</dbReference>
<gene>
    <name evidence="8" type="ORF">GCM10011529_16130</name>
</gene>
<dbReference type="GO" id="GO:0009360">
    <property type="term" value="C:DNA polymerase III complex"/>
    <property type="evidence" value="ECO:0007669"/>
    <property type="project" value="TreeGrafter"/>
</dbReference>
<name>A0A917E7A3_9SPHN</name>
<keyword evidence="3" id="KW-0548">Nucleotidyltransferase</keyword>
<proteinExistence type="inferred from homology"/>
<keyword evidence="4" id="KW-0235">DNA replication</keyword>
<dbReference type="PANTHER" id="PTHR34388">
    <property type="entry name" value="DNA POLYMERASE III SUBUNIT DELTA"/>
    <property type="match status" value="1"/>
</dbReference>
<dbReference type="GO" id="GO:0003677">
    <property type="term" value="F:DNA binding"/>
    <property type="evidence" value="ECO:0007669"/>
    <property type="project" value="InterPro"/>
</dbReference>
<evidence type="ECO:0000256" key="6">
    <source>
        <dbReference type="ARBA" id="ARBA00034754"/>
    </source>
</evidence>
<evidence type="ECO:0000256" key="5">
    <source>
        <dbReference type="ARBA" id="ARBA00022932"/>
    </source>
</evidence>
<accession>A0A917E7A3</accession>
<keyword evidence="5" id="KW-0239">DNA-directed DNA polymerase</keyword>
<comment type="caution">
    <text evidence="8">The sequence shown here is derived from an EMBL/GenBank/DDBJ whole genome shotgun (WGS) entry which is preliminary data.</text>
</comment>
<reference evidence="8" key="1">
    <citation type="journal article" date="2014" name="Int. J. Syst. Evol. Microbiol.">
        <title>Complete genome sequence of Corynebacterium casei LMG S-19264T (=DSM 44701T), isolated from a smear-ripened cheese.</title>
        <authorList>
            <consortium name="US DOE Joint Genome Institute (JGI-PGF)"/>
            <person name="Walter F."/>
            <person name="Albersmeier A."/>
            <person name="Kalinowski J."/>
            <person name="Ruckert C."/>
        </authorList>
    </citation>
    <scope>NUCLEOTIDE SEQUENCE</scope>
    <source>
        <strain evidence="8">CGMCC 1.15519</strain>
    </source>
</reference>
<organism evidence="8 9">
    <name type="scientific">Sandarakinorhabdus glacialis</name>
    <dbReference type="NCBI Taxonomy" id="1614636"/>
    <lineage>
        <taxon>Bacteria</taxon>
        <taxon>Pseudomonadati</taxon>
        <taxon>Pseudomonadota</taxon>
        <taxon>Alphaproteobacteria</taxon>
        <taxon>Sphingomonadales</taxon>
        <taxon>Sphingosinicellaceae</taxon>
        <taxon>Sandarakinorhabdus</taxon>
    </lineage>
</organism>
<protein>
    <recommendedName>
        <fullName evidence="1">DNA-directed DNA polymerase</fullName>
        <ecNumber evidence="1">2.7.7.7</ecNumber>
    </recommendedName>
</protein>
<evidence type="ECO:0000256" key="3">
    <source>
        <dbReference type="ARBA" id="ARBA00022695"/>
    </source>
</evidence>
<dbReference type="GO" id="GO:0003887">
    <property type="term" value="F:DNA-directed DNA polymerase activity"/>
    <property type="evidence" value="ECO:0007669"/>
    <property type="project" value="UniProtKB-KW"/>
</dbReference>
<evidence type="ECO:0000313" key="8">
    <source>
        <dbReference type="EMBL" id="GGE10514.1"/>
    </source>
</evidence>
<sequence length="344" mass="36122">MKVDTARIQALYRRWPDDVRLVLLHGQDAAASRDHADQLARQFADPANPMAVETLAGNTVSSDPQSLVAAAGMMSMFGDRTLVRVEGLEEDGLAAITALLDSPAGNPVVAIAGTLKKGSKLQAFAEKTAQIASLVSYEPSLRDATRLVGEIAAPMGLRASREAAIALFEAAAGDRTLIRREVEKLSLYLDSDADRPQPLEVTDVAALGVGAGDADQYALVAAVAGGRPAAVVDLLGRLPTGIGIVVLRAIERRLTMLLSLRGIVDGGASARTAVEGARPPIFWKEKDAVAIELTLWTTQGIVRSLGEILAAERAIKTSGSLGETLADTAILTLARRAAAGRRAH</sequence>
<dbReference type="EC" id="2.7.7.7" evidence="1"/>
<dbReference type="Gene3D" id="1.20.272.10">
    <property type="match status" value="1"/>
</dbReference>
<dbReference type="InterPro" id="IPR027417">
    <property type="entry name" value="P-loop_NTPase"/>
</dbReference>
<dbReference type="GO" id="GO:0006261">
    <property type="term" value="P:DNA-templated DNA replication"/>
    <property type="evidence" value="ECO:0007669"/>
    <property type="project" value="TreeGrafter"/>
</dbReference>